<reference evidence="3" key="4">
    <citation type="submission" date="2004-06" db="EMBL/GenBank/DDBJ databases">
        <title>Haemophilus influenzae biogroup aegyptius pF1947 sequence.</title>
        <authorList>
            <person name="McGillivary G."/>
            <person name="Actis L.A."/>
        </authorList>
    </citation>
    <scope>NUCLEOTIDE SEQUENCE</scope>
    <source>
        <plasmid evidence="3">pF1947</plasmid>
    </source>
</reference>
<organism evidence="1">
    <name type="scientific">Haemophilus influenzae biotype aegyptius</name>
    <dbReference type="NCBI Taxonomy" id="725"/>
    <lineage>
        <taxon>Bacteria</taxon>
        <taxon>Pseudomonadati</taxon>
        <taxon>Pseudomonadota</taxon>
        <taxon>Gammaproteobacteria</taxon>
        <taxon>Pasteurellales</taxon>
        <taxon>Pasteurellaceae</taxon>
        <taxon>Haemophilus</taxon>
    </lineage>
</organism>
<accession>Q8VRD2</accession>
<reference evidence="2" key="3">
    <citation type="submission" date="2002-01" db="EMBL/GenBank/DDBJ databases">
        <authorList>
            <person name="Kroll S."/>
            <person name="Farrant J."/>
            <person name="Tyler S."/>
            <person name="Coulthart M."/>
            <person name="Langford P."/>
        </authorList>
    </citation>
    <scope>NUCLEOTIDE SEQUENCE</scope>
    <source>
        <strain evidence="2">BPF</strain>
        <plasmid evidence="2">pF3028</plasmid>
    </source>
</reference>
<geneLocation type="plasmid" evidence="2">
    <name>pF3028</name>
</geneLocation>
<dbReference type="PROSITE" id="PS51257">
    <property type="entry name" value="PROKAR_LIPOPROTEIN"/>
    <property type="match status" value="1"/>
</dbReference>
<proteinExistence type="predicted"/>
<dbReference type="EMBL" id="AF469177">
    <property type="protein sequence ID" value="AAM64130.1"/>
    <property type="molecule type" value="Genomic_DNA"/>
</dbReference>
<dbReference type="EMBL" id="AF447808">
    <property type="protein sequence ID" value="AAL47113.1"/>
    <property type="molecule type" value="Genomic_DNA"/>
</dbReference>
<dbReference type="EMBL" id="AY647243">
    <property type="protein sequence ID" value="AAV40887.1"/>
    <property type="molecule type" value="Genomic_DNA"/>
</dbReference>
<protein>
    <submittedName>
        <fullName evidence="2">TraF-like protein</fullName>
    </submittedName>
    <submittedName>
        <fullName evidence="1">TraN/VirB7-like protein</fullName>
    </submittedName>
</protein>
<dbReference type="AlphaFoldDB" id="Q8VRD2"/>
<keyword evidence="1" id="KW-0614">Plasmid</keyword>
<name>Q8VRD2_HAEIF</name>
<sequence>MKTLFLIITTSLLLSACSSPPQPNEPKGKWYQINSSHYYEENANKTITTKP</sequence>
<reference evidence="2" key="2">
    <citation type="journal article" date="2002" name="Plasmid">
        <title>Characterisation and genetic organisation of a 24-MDa plasmid from the Brazilian Purpuric Fever clone of Haemophilus influenzae biogroup aegyptius.</title>
        <authorList>
            <person name="Kroll J.S."/>
            <person name="Farrant J.L."/>
            <person name="Tyler S."/>
            <person name="Coulthart M.B."/>
            <person name="Langford P.R."/>
        </authorList>
    </citation>
    <scope>NUCLEOTIDE SEQUENCE</scope>
    <source>
        <strain evidence="2">BPF</strain>
        <plasmid evidence="2">pF3028</plasmid>
    </source>
</reference>
<reference evidence="1" key="1">
    <citation type="submission" date="2001-11" db="EMBL/GenBank/DDBJ databases">
        <title>Nucleotide sequence and analysis of the plasmid pF3031 from the Brazilian purpuric fever clone of Haemophilus influenzae biogroup aegyptius.</title>
        <authorList>
            <person name="Mukhopadhyay S."/>
            <person name="Actis L.A."/>
        </authorList>
    </citation>
    <scope>NUCLEOTIDE SEQUENCE</scope>
    <source>
        <plasmid evidence="1">pF3031</plasmid>
    </source>
</reference>
<evidence type="ECO:0000313" key="3">
    <source>
        <dbReference type="EMBL" id="AAV40887.1"/>
    </source>
</evidence>
<geneLocation type="plasmid" evidence="1">
    <name>pF3031</name>
</geneLocation>
<geneLocation type="plasmid" evidence="3">
    <name>pF1947</name>
</geneLocation>
<evidence type="ECO:0000313" key="2">
    <source>
        <dbReference type="EMBL" id="AAM64130.1"/>
    </source>
</evidence>
<gene>
    <name evidence="2" type="primary">bpl17</name>
</gene>
<evidence type="ECO:0000313" key="1">
    <source>
        <dbReference type="EMBL" id="AAL47113.1"/>
    </source>
</evidence>